<keyword evidence="6 10" id="KW-0812">Transmembrane</keyword>
<dbReference type="EMBL" id="APND01000001">
    <property type="protein sequence ID" value="MES1928621.1"/>
    <property type="molecule type" value="Genomic_DNA"/>
</dbReference>
<keyword evidence="10" id="KW-0997">Cell inner membrane</keyword>
<proteinExistence type="inferred from homology"/>
<evidence type="ECO:0000256" key="10">
    <source>
        <dbReference type="RuleBase" id="RU364125"/>
    </source>
</evidence>
<organism evidence="11 12">
    <name type="scientific">Salinisphaera dokdonensis CL-ES53</name>
    <dbReference type="NCBI Taxonomy" id="1304272"/>
    <lineage>
        <taxon>Bacteria</taxon>
        <taxon>Pseudomonadati</taxon>
        <taxon>Pseudomonadota</taxon>
        <taxon>Gammaproteobacteria</taxon>
        <taxon>Salinisphaerales</taxon>
        <taxon>Salinisphaeraceae</taxon>
        <taxon>Salinisphaera</taxon>
    </lineage>
</organism>
<evidence type="ECO:0000256" key="4">
    <source>
        <dbReference type="ARBA" id="ARBA00022475"/>
    </source>
</evidence>
<evidence type="ECO:0000256" key="3">
    <source>
        <dbReference type="ARBA" id="ARBA00008281"/>
    </source>
</evidence>
<evidence type="ECO:0000256" key="9">
    <source>
        <dbReference type="ARBA" id="ARBA00023136"/>
    </source>
</evidence>
<protein>
    <recommendedName>
        <fullName evidence="10">Flagellar protein FliL</fullName>
    </recommendedName>
</protein>
<dbReference type="Proteomes" id="UP001460888">
    <property type="component" value="Unassembled WGS sequence"/>
</dbReference>
<evidence type="ECO:0000256" key="2">
    <source>
        <dbReference type="ARBA" id="ARBA00004162"/>
    </source>
</evidence>
<dbReference type="InterPro" id="IPR005503">
    <property type="entry name" value="FliL"/>
</dbReference>
<name>A0ABV2AYA8_9GAMM</name>
<keyword evidence="7 10" id="KW-0283">Flagellar rotation</keyword>
<evidence type="ECO:0000256" key="7">
    <source>
        <dbReference type="ARBA" id="ARBA00022779"/>
    </source>
</evidence>
<dbReference type="RefSeq" id="WP_353109804.1">
    <property type="nucleotide sequence ID" value="NZ_APND01000001.1"/>
</dbReference>
<dbReference type="Pfam" id="PF03748">
    <property type="entry name" value="FliL"/>
    <property type="match status" value="1"/>
</dbReference>
<keyword evidence="11" id="KW-0969">Cilium</keyword>
<evidence type="ECO:0000256" key="1">
    <source>
        <dbReference type="ARBA" id="ARBA00002254"/>
    </source>
</evidence>
<dbReference type="PANTHER" id="PTHR35091:SF2">
    <property type="entry name" value="FLAGELLAR PROTEIN FLIL"/>
    <property type="match status" value="1"/>
</dbReference>
<comment type="similarity">
    <text evidence="3 10">Belongs to the FliL family.</text>
</comment>
<keyword evidence="9 10" id="KW-0472">Membrane</keyword>
<dbReference type="PANTHER" id="PTHR35091">
    <property type="entry name" value="FLAGELLAR PROTEIN FLIL"/>
    <property type="match status" value="1"/>
</dbReference>
<evidence type="ECO:0000256" key="6">
    <source>
        <dbReference type="ARBA" id="ARBA00022692"/>
    </source>
</evidence>
<evidence type="ECO:0000313" key="12">
    <source>
        <dbReference type="Proteomes" id="UP001460888"/>
    </source>
</evidence>
<keyword evidence="5 10" id="KW-0145">Chemotaxis</keyword>
<evidence type="ECO:0000256" key="5">
    <source>
        <dbReference type="ARBA" id="ARBA00022500"/>
    </source>
</evidence>
<comment type="caution">
    <text evidence="11">The sequence shown here is derived from an EMBL/GenBank/DDBJ whole genome shotgun (WGS) entry which is preliminary data.</text>
</comment>
<keyword evidence="4" id="KW-1003">Cell membrane</keyword>
<sequence>MATDNTQSAGSGNKTLWLVIMALALVIVTGAAIGGTYMFMNDDAAGGEAEHAKKAPPPKPVFVEIDPFTANLQDARGRILYIRIALKVDGEPQASRLTEHMPQVRNRILMILTDSQAEQLTTGDGKQMLANKLQVAIAEPFIDGEEPIGVQDVLFTDFIVQ</sequence>
<reference evidence="11 12" key="1">
    <citation type="submission" date="2013-03" db="EMBL/GenBank/DDBJ databases">
        <title>Salinisphaera dokdonensis CL-ES53 Genome Sequencing.</title>
        <authorList>
            <person name="Li C."/>
            <person name="Lai Q."/>
            <person name="Shao Z."/>
        </authorList>
    </citation>
    <scope>NUCLEOTIDE SEQUENCE [LARGE SCALE GENOMIC DNA]</scope>
    <source>
        <strain evidence="11 12">CL-ES53</strain>
    </source>
</reference>
<accession>A0ABV2AYA8</accession>
<feature type="transmembrane region" description="Helical" evidence="10">
    <location>
        <begin position="16"/>
        <end position="39"/>
    </location>
</feature>
<comment type="function">
    <text evidence="1 10">Controls the rotational direction of flagella during chemotaxis.</text>
</comment>
<keyword evidence="11" id="KW-0282">Flagellum</keyword>
<evidence type="ECO:0000256" key="8">
    <source>
        <dbReference type="ARBA" id="ARBA00022989"/>
    </source>
</evidence>
<gene>
    <name evidence="11" type="ORF">SADO_05160</name>
</gene>
<comment type="subcellular location">
    <subcellularLocation>
        <location evidence="10">Cell inner membrane</location>
    </subcellularLocation>
    <subcellularLocation>
        <location evidence="2">Cell membrane</location>
        <topology evidence="2">Single-pass membrane protein</topology>
    </subcellularLocation>
</comment>
<evidence type="ECO:0000313" key="11">
    <source>
        <dbReference type="EMBL" id="MES1928621.1"/>
    </source>
</evidence>
<dbReference type="NCBIfam" id="NF005435">
    <property type="entry name" value="PRK07021.1"/>
    <property type="match status" value="1"/>
</dbReference>
<keyword evidence="8 10" id="KW-1133">Transmembrane helix</keyword>
<keyword evidence="12" id="KW-1185">Reference proteome</keyword>
<keyword evidence="11" id="KW-0966">Cell projection</keyword>